<evidence type="ECO:0000313" key="3">
    <source>
        <dbReference type="EMBL" id="PWK48345.1"/>
    </source>
</evidence>
<keyword evidence="2" id="KW-0472">Membrane</keyword>
<proteinExistence type="predicted"/>
<dbReference type="EMBL" id="QGGR01000006">
    <property type="protein sequence ID" value="PWK48345.1"/>
    <property type="molecule type" value="Genomic_DNA"/>
</dbReference>
<comment type="caution">
    <text evidence="3">The sequence shown here is derived from an EMBL/GenBank/DDBJ whole genome shotgun (WGS) entry which is preliminary data.</text>
</comment>
<protein>
    <submittedName>
        <fullName evidence="3">Uncharacterized protein</fullName>
    </submittedName>
</protein>
<feature type="transmembrane region" description="Helical" evidence="2">
    <location>
        <begin position="40"/>
        <end position="62"/>
    </location>
</feature>
<dbReference type="AlphaFoldDB" id="A0A316FJM3"/>
<gene>
    <name evidence="3" type="ORF">BC793_106375</name>
</gene>
<evidence type="ECO:0000256" key="1">
    <source>
        <dbReference type="SAM" id="MobiDB-lite"/>
    </source>
</evidence>
<sequence>MRLDMHELLETARAGDPPMRHSTDDFIMGGRRRRTRRRMVWATSAAGAVLAVAGIAVVPQMLVTHRDVAVSDQSVMSYPVSAFAYTLSGYTVGDLEVSDPVNVTPGYQQARIRRANETSEYDLGDGTSENVAVSRSVLTVYRAGTFDPVRFEGAASVPVGDSTGLYLADTALAWQYEPGSWAVIDAGRGHLSRTDMLHVAAAMRPGPSRPATLPWRMSYLPPGYHLSSMGIAADDGIVGAHLQQGDARFTREREEYTGLTEPLAGAGTDNLRVKVYPRSYGDSLLAKVDWTAGRSPGAGTSDAPSWGPSNSATYRPADDPSMSASHWPAYTSWSEPANGSPDPSGQTAEVAPFCVPGRSACYRYTADGAYLIEATATAEGSGPELLTVLRGMRVDDPTDTTTWSEIVDALPGVGR</sequence>
<reference evidence="3 4" key="1">
    <citation type="submission" date="2018-05" db="EMBL/GenBank/DDBJ databases">
        <title>Genomic Encyclopedia of Archaeal and Bacterial Type Strains, Phase II (KMG-II): from individual species to whole genera.</title>
        <authorList>
            <person name="Goeker M."/>
        </authorList>
    </citation>
    <scope>NUCLEOTIDE SEQUENCE [LARGE SCALE GENOMIC DNA]</scope>
    <source>
        <strain evidence="3 4">DSM 45184</strain>
    </source>
</reference>
<evidence type="ECO:0000256" key="2">
    <source>
        <dbReference type="SAM" id="Phobius"/>
    </source>
</evidence>
<keyword evidence="4" id="KW-1185">Reference proteome</keyword>
<feature type="region of interest" description="Disordered" evidence="1">
    <location>
        <begin position="295"/>
        <end position="328"/>
    </location>
</feature>
<keyword evidence="2" id="KW-1133">Transmembrane helix</keyword>
<name>A0A316FJM3_9ACTN</name>
<organism evidence="3 4">
    <name type="scientific">Actinoplanes xinjiangensis</name>
    <dbReference type="NCBI Taxonomy" id="512350"/>
    <lineage>
        <taxon>Bacteria</taxon>
        <taxon>Bacillati</taxon>
        <taxon>Actinomycetota</taxon>
        <taxon>Actinomycetes</taxon>
        <taxon>Micromonosporales</taxon>
        <taxon>Micromonosporaceae</taxon>
        <taxon>Actinoplanes</taxon>
    </lineage>
</organism>
<keyword evidence="2" id="KW-0812">Transmembrane</keyword>
<dbReference type="OrthoDB" id="4760555at2"/>
<evidence type="ECO:0000313" key="4">
    <source>
        <dbReference type="Proteomes" id="UP000245697"/>
    </source>
</evidence>
<accession>A0A316FJM3</accession>
<dbReference type="Proteomes" id="UP000245697">
    <property type="component" value="Unassembled WGS sequence"/>
</dbReference>